<dbReference type="Proteomes" id="UP000290433">
    <property type="component" value="Unassembled WGS sequence"/>
</dbReference>
<dbReference type="EMBL" id="JUIV01000016">
    <property type="protein sequence ID" value="RYJ37396.1"/>
    <property type="molecule type" value="Genomic_DNA"/>
</dbReference>
<reference evidence="1 2" key="1">
    <citation type="submission" date="2014-12" db="EMBL/GenBank/DDBJ databases">
        <title>Genome sequence of Flavobacterium anhuiense RCM74.</title>
        <authorList>
            <person name="Kim J.F."/>
            <person name="Song J.Y."/>
            <person name="Kwak M.-J."/>
            <person name="Lee S.-W."/>
        </authorList>
    </citation>
    <scope>NUCLEOTIDE SEQUENCE [LARGE SCALE GENOMIC DNA]</scope>
    <source>
        <strain evidence="1 2">RCM74</strain>
    </source>
</reference>
<organism evidence="1 2">
    <name type="scientific">Flavobacterium anhuiense</name>
    <dbReference type="NCBI Taxonomy" id="459526"/>
    <lineage>
        <taxon>Bacteria</taxon>
        <taxon>Pseudomonadati</taxon>
        <taxon>Bacteroidota</taxon>
        <taxon>Flavobacteriia</taxon>
        <taxon>Flavobacteriales</taxon>
        <taxon>Flavobacteriaceae</taxon>
        <taxon>Flavobacterium</taxon>
    </lineage>
</organism>
<comment type="caution">
    <text evidence="1">The sequence shown here is derived from an EMBL/GenBank/DDBJ whole genome shotgun (WGS) entry which is preliminary data.</text>
</comment>
<evidence type="ECO:0000313" key="2">
    <source>
        <dbReference type="Proteomes" id="UP000290433"/>
    </source>
</evidence>
<protein>
    <submittedName>
        <fullName evidence="1">Uncharacterized protein</fullName>
    </submittedName>
</protein>
<name>A0A444VVS2_9FLAO</name>
<dbReference type="AlphaFoldDB" id="A0A444VVS2"/>
<proteinExistence type="predicted"/>
<evidence type="ECO:0000313" key="1">
    <source>
        <dbReference type="EMBL" id="RYJ37396.1"/>
    </source>
</evidence>
<accession>A0A444VVS2</accession>
<dbReference type="RefSeq" id="WP_165352475.1">
    <property type="nucleotide sequence ID" value="NZ_JUIV01000016.1"/>
</dbReference>
<sequence>MKLKAKMIQNYFVYSLNKKWRQLKTIGAIWLSDLNKIQTSSLNWRLDPF</sequence>
<gene>
    <name evidence="1" type="ORF">NU08_3567</name>
</gene>